<dbReference type="eggNOG" id="ENOG502THAV">
    <property type="taxonomic scope" value="Eukaryota"/>
</dbReference>
<dbReference type="RefSeq" id="XP_012186349.1">
    <property type="nucleotide sequence ID" value="XM_012330959.1"/>
</dbReference>
<protein>
    <submittedName>
        <fullName evidence="1">Uncharacterized protein</fullName>
    </submittedName>
</protein>
<name>R9NWC1_PSEHS</name>
<organism evidence="1 2">
    <name type="scientific">Pseudozyma hubeiensis (strain SY62)</name>
    <name type="common">Yeast</name>
    <dbReference type="NCBI Taxonomy" id="1305764"/>
    <lineage>
        <taxon>Eukaryota</taxon>
        <taxon>Fungi</taxon>
        <taxon>Dikarya</taxon>
        <taxon>Basidiomycota</taxon>
        <taxon>Ustilaginomycotina</taxon>
        <taxon>Ustilaginomycetes</taxon>
        <taxon>Ustilaginales</taxon>
        <taxon>Ustilaginaceae</taxon>
        <taxon>Pseudozyma</taxon>
    </lineage>
</organism>
<dbReference type="GeneID" id="24105628"/>
<dbReference type="HOGENOM" id="CLU_2348252_0_0_1"/>
<gene>
    <name evidence="1" type="ORF">PHSY_000318</name>
</gene>
<evidence type="ECO:0000313" key="2">
    <source>
        <dbReference type="Proteomes" id="UP000014071"/>
    </source>
</evidence>
<dbReference type="Proteomes" id="UP000014071">
    <property type="component" value="Unassembled WGS sequence"/>
</dbReference>
<dbReference type="AlphaFoldDB" id="R9NWC1"/>
<dbReference type="OrthoDB" id="2541631at2759"/>
<sequence length="98" mass="10934">MPQETPASCLLFVRICQLAIRGKDVADLIHRLQSLSLEYQQATGGRAIEDDALKAILINQVFGIAEYHIVIRAMGERGELTDYYSVAAALQSKWEAIR</sequence>
<keyword evidence="2" id="KW-1185">Reference proteome</keyword>
<evidence type="ECO:0000313" key="1">
    <source>
        <dbReference type="EMBL" id="GAC92762.1"/>
    </source>
</evidence>
<proteinExistence type="predicted"/>
<dbReference type="EMBL" id="DF238768">
    <property type="protein sequence ID" value="GAC92762.1"/>
    <property type="molecule type" value="Genomic_DNA"/>
</dbReference>
<accession>R9NWC1</accession>
<reference evidence="2" key="1">
    <citation type="journal article" date="2013" name="Genome Announc.">
        <title>Draft genome sequence of the basidiomycetous yeast-like fungus Pseudozyma hubeiensis SY62, which produces an abundant amount of the biosurfactant mannosylerythritol lipids.</title>
        <authorList>
            <person name="Konishi M."/>
            <person name="Hatada Y."/>
            <person name="Horiuchi J."/>
        </authorList>
    </citation>
    <scope>NUCLEOTIDE SEQUENCE [LARGE SCALE GENOMIC DNA]</scope>
    <source>
        <strain evidence="2">SY62</strain>
    </source>
</reference>